<sequence length="365" mass="41835">MADSNISTSDQKMDELVTLMTTNSSINDYSATEKHPHFDNYKNAGKIANNQKERREEHRERQRSRRNDAYNRQRPMLEDDVDDDDTESIIATSMDMDESGNPFQLQRKAGICKKYKDQLMLSEWLIDIPNELHGSWTMVASPKGKRCLVVAKDGQTRVYSKHGFCLDQFKSGIPGGGAAGRGKTILDCIRHPRNKKQFYILDVIFANMMSFCEVEAVTRLNQLEALAEEIVINSQRIRGGKIPCFVVPPRCQCTAEEMAKMMSEPMGFDVDGLLYYSNDGWYTPGYTPLVGWLEPWMLPEVLNVPIHESFKAKENALPLKEYVQDYNDKHNHHYVHGRPWEKKKSQEDSTKEEGGAEEEEQIVVD</sequence>
<name>A0AC35G6H1_9BILA</name>
<proteinExistence type="predicted"/>
<organism evidence="1 2">
    <name type="scientific">Panagrolaimus sp. PS1159</name>
    <dbReference type="NCBI Taxonomy" id="55785"/>
    <lineage>
        <taxon>Eukaryota</taxon>
        <taxon>Metazoa</taxon>
        <taxon>Ecdysozoa</taxon>
        <taxon>Nematoda</taxon>
        <taxon>Chromadorea</taxon>
        <taxon>Rhabditida</taxon>
        <taxon>Tylenchina</taxon>
        <taxon>Panagrolaimomorpha</taxon>
        <taxon>Panagrolaimoidea</taxon>
        <taxon>Panagrolaimidae</taxon>
        <taxon>Panagrolaimus</taxon>
    </lineage>
</organism>
<protein>
    <submittedName>
        <fullName evidence="2">Snurportin-1</fullName>
    </submittedName>
</protein>
<accession>A0AC35G6H1</accession>
<evidence type="ECO:0000313" key="2">
    <source>
        <dbReference type="WBParaSite" id="PS1159_v2.g24088.t1"/>
    </source>
</evidence>
<dbReference type="WBParaSite" id="PS1159_v2.g24088.t1">
    <property type="protein sequence ID" value="PS1159_v2.g24088.t1"/>
    <property type="gene ID" value="PS1159_v2.g24088"/>
</dbReference>
<dbReference type="Proteomes" id="UP000887580">
    <property type="component" value="Unplaced"/>
</dbReference>
<reference evidence="2" key="1">
    <citation type="submission" date="2022-11" db="UniProtKB">
        <authorList>
            <consortium name="WormBaseParasite"/>
        </authorList>
    </citation>
    <scope>IDENTIFICATION</scope>
</reference>
<evidence type="ECO:0000313" key="1">
    <source>
        <dbReference type="Proteomes" id="UP000887580"/>
    </source>
</evidence>